<protein>
    <submittedName>
        <fullName evidence="2">Uncharacterized protein</fullName>
    </submittedName>
</protein>
<keyword evidence="3" id="KW-1185">Reference proteome</keyword>
<dbReference type="AlphaFoldDB" id="G3J519"/>
<reference evidence="2 3" key="1">
    <citation type="journal article" date="2011" name="Genome Biol.">
        <title>Genome sequence of the insect pathogenic fungus Cordyceps militaris, a valued traditional Chinese medicine.</title>
        <authorList>
            <person name="Zheng P."/>
            <person name="Xia Y."/>
            <person name="Xiao G."/>
            <person name="Xiong C."/>
            <person name="Hu X."/>
            <person name="Zhang S."/>
            <person name="Zheng H."/>
            <person name="Huang Y."/>
            <person name="Zhou Y."/>
            <person name="Wang S."/>
            <person name="Zhao G.P."/>
            <person name="Liu X."/>
            <person name="St Leger R.J."/>
            <person name="Wang C."/>
        </authorList>
    </citation>
    <scope>NUCLEOTIDE SEQUENCE [LARGE SCALE GENOMIC DNA]</scope>
    <source>
        <strain evidence="2 3">CM01</strain>
    </source>
</reference>
<evidence type="ECO:0000256" key="1">
    <source>
        <dbReference type="SAM" id="MobiDB-lite"/>
    </source>
</evidence>
<dbReference type="InParanoid" id="G3J519"/>
<feature type="region of interest" description="Disordered" evidence="1">
    <location>
        <begin position="56"/>
        <end position="113"/>
    </location>
</feature>
<dbReference type="HOGENOM" id="CLU_983582_0_0_1"/>
<dbReference type="VEuPathDB" id="FungiDB:CCM_01440"/>
<dbReference type="RefSeq" id="XP_006666659.1">
    <property type="nucleotide sequence ID" value="XM_006666596.1"/>
</dbReference>
<dbReference type="OrthoDB" id="10657890at2759"/>
<proteinExistence type="predicted"/>
<sequence length="283" mass="31545">MYNNAHTLPLVYTQTKPIRQRISLPSAHHSEQSIQPDQRAREHEHVHQVVTLAEQVKRPRKPALRNPRRVQRRAGEVDKRQAEKRLETHHVLQRREAEPGPAMQSRRKEARSQEAIQEKAHRAIGRLPKRGTQSKDAAANGRAAEGEMVQHLQSWLAVKGEMHARDSGSPHDENDAQVVELVAEPMHAGAVVRECVKRGGQHEADHHGEVVHADGRNVGGTRAILAGKGAQMKKVDQPYEELGSTDEMGPDIGCRLGQSTCRRDACFSAEDTDLSHCAPPKYS</sequence>
<dbReference type="EMBL" id="JH126399">
    <property type="protein sequence ID" value="EGX96782.1"/>
    <property type="molecule type" value="Genomic_DNA"/>
</dbReference>
<dbReference type="KEGG" id="cmt:CCM_01440"/>
<organism evidence="2 3">
    <name type="scientific">Cordyceps militaris (strain CM01)</name>
    <name type="common">Caterpillar fungus</name>
    <dbReference type="NCBI Taxonomy" id="983644"/>
    <lineage>
        <taxon>Eukaryota</taxon>
        <taxon>Fungi</taxon>
        <taxon>Dikarya</taxon>
        <taxon>Ascomycota</taxon>
        <taxon>Pezizomycotina</taxon>
        <taxon>Sordariomycetes</taxon>
        <taxon>Hypocreomycetidae</taxon>
        <taxon>Hypocreales</taxon>
        <taxon>Cordycipitaceae</taxon>
        <taxon>Cordyceps</taxon>
    </lineage>
</organism>
<dbReference type="OMA" id="ERCELEP"/>
<feature type="compositionally biased region" description="Basic residues" evidence="1">
    <location>
        <begin position="58"/>
        <end position="72"/>
    </location>
</feature>
<feature type="compositionally biased region" description="Basic and acidic residues" evidence="1">
    <location>
        <begin position="73"/>
        <end position="98"/>
    </location>
</feature>
<evidence type="ECO:0000313" key="2">
    <source>
        <dbReference type="EMBL" id="EGX96782.1"/>
    </source>
</evidence>
<accession>G3J519</accession>
<name>G3J519_CORMM</name>
<evidence type="ECO:0000313" key="3">
    <source>
        <dbReference type="Proteomes" id="UP000001610"/>
    </source>
</evidence>
<gene>
    <name evidence="2" type="ORF">CCM_01440</name>
</gene>
<dbReference type="Proteomes" id="UP000001610">
    <property type="component" value="Unassembled WGS sequence"/>
</dbReference>
<dbReference type="GeneID" id="18163471"/>